<gene>
    <name evidence="1" type="ORF">SCF082_LOCUS22011</name>
</gene>
<reference evidence="1 2" key="1">
    <citation type="submission" date="2024-02" db="EMBL/GenBank/DDBJ databases">
        <authorList>
            <person name="Chen Y."/>
            <person name="Shah S."/>
            <person name="Dougan E. K."/>
            <person name="Thang M."/>
            <person name="Chan C."/>
        </authorList>
    </citation>
    <scope>NUCLEOTIDE SEQUENCE [LARGE SCALE GENOMIC DNA]</scope>
</reference>
<proteinExistence type="predicted"/>
<organism evidence="1 2">
    <name type="scientific">Durusdinium trenchii</name>
    <dbReference type="NCBI Taxonomy" id="1381693"/>
    <lineage>
        <taxon>Eukaryota</taxon>
        <taxon>Sar</taxon>
        <taxon>Alveolata</taxon>
        <taxon>Dinophyceae</taxon>
        <taxon>Suessiales</taxon>
        <taxon>Symbiodiniaceae</taxon>
        <taxon>Durusdinium</taxon>
    </lineage>
</organism>
<protein>
    <submittedName>
        <fullName evidence="1">Uncharacterized protein</fullName>
    </submittedName>
</protein>
<comment type="caution">
    <text evidence="1">The sequence shown here is derived from an EMBL/GenBank/DDBJ whole genome shotgun (WGS) entry which is preliminary data.</text>
</comment>
<dbReference type="Proteomes" id="UP001642464">
    <property type="component" value="Unassembled WGS sequence"/>
</dbReference>
<accession>A0ABP0LD99</accession>
<keyword evidence="2" id="KW-1185">Reference proteome</keyword>
<evidence type="ECO:0000313" key="2">
    <source>
        <dbReference type="Proteomes" id="UP001642464"/>
    </source>
</evidence>
<name>A0ABP0LD99_9DINO</name>
<sequence length="55" mass="5915">SWLVLETGRLQDSSPTLCPARTAFPAPDAPDAAGPRLHRLSGSAELCPERLQVCR</sequence>
<dbReference type="EMBL" id="CAXAMM010015769">
    <property type="protein sequence ID" value="CAK9037124.1"/>
    <property type="molecule type" value="Genomic_DNA"/>
</dbReference>
<feature type="non-terminal residue" evidence="1">
    <location>
        <position position="1"/>
    </location>
</feature>
<evidence type="ECO:0000313" key="1">
    <source>
        <dbReference type="EMBL" id="CAK9037124.1"/>
    </source>
</evidence>
<feature type="non-terminal residue" evidence="1">
    <location>
        <position position="55"/>
    </location>
</feature>